<protein>
    <submittedName>
        <fullName evidence="2">Uncharacterized protein</fullName>
    </submittedName>
</protein>
<dbReference type="EMBL" id="QYUL01000008">
    <property type="protein sequence ID" value="RJF76461.1"/>
    <property type="molecule type" value="Genomic_DNA"/>
</dbReference>
<evidence type="ECO:0000313" key="2">
    <source>
        <dbReference type="EMBL" id="RJF76461.1"/>
    </source>
</evidence>
<dbReference type="AlphaFoldDB" id="A0A418VK27"/>
<comment type="caution">
    <text evidence="2">The sequence shown here is derived from an EMBL/GenBank/DDBJ whole genome shotgun (WGS) entry which is preliminary data.</text>
</comment>
<gene>
    <name evidence="2" type="ORF">D3877_29185</name>
</gene>
<evidence type="ECO:0000256" key="1">
    <source>
        <dbReference type="SAM" id="MobiDB-lite"/>
    </source>
</evidence>
<feature type="region of interest" description="Disordered" evidence="1">
    <location>
        <begin position="1"/>
        <end position="26"/>
    </location>
</feature>
<evidence type="ECO:0000313" key="3">
    <source>
        <dbReference type="Proteomes" id="UP000283458"/>
    </source>
</evidence>
<keyword evidence="3" id="KW-1185">Reference proteome</keyword>
<proteinExistence type="predicted"/>
<dbReference type="Proteomes" id="UP000283458">
    <property type="component" value="Unassembled WGS sequence"/>
</dbReference>
<organism evidence="2 3">
    <name type="scientific">Azospirillum cavernae</name>
    <dbReference type="NCBI Taxonomy" id="2320860"/>
    <lineage>
        <taxon>Bacteria</taxon>
        <taxon>Pseudomonadati</taxon>
        <taxon>Pseudomonadota</taxon>
        <taxon>Alphaproteobacteria</taxon>
        <taxon>Rhodospirillales</taxon>
        <taxon>Azospirillaceae</taxon>
        <taxon>Azospirillum</taxon>
    </lineage>
</organism>
<sequence length="157" mass="15950">MVEWLPAKPTPMTLSIATGEGKGGVNPPFPRSEPVPVHRAAPGREDDIVIDTGESPMDGVAVGVPASGVVDAPEPCGTAALAGPGFAVEGSEQVANDQTFIDGNGIMAEPTTSDSPAILDVALPVRLVLAALPRQEIPVDLMPTLDEVALATQGSGH</sequence>
<name>A0A418VK27_9PROT</name>
<accession>A0A418VK27</accession>
<reference evidence="2 3" key="1">
    <citation type="submission" date="2018-09" db="EMBL/GenBank/DDBJ databases">
        <authorList>
            <person name="Zhu H."/>
        </authorList>
    </citation>
    <scope>NUCLEOTIDE SEQUENCE [LARGE SCALE GENOMIC DNA]</scope>
    <source>
        <strain evidence="2 3">K2W22B-5</strain>
    </source>
</reference>